<keyword evidence="3" id="KW-1185">Reference proteome</keyword>
<evidence type="ECO:0000259" key="1">
    <source>
        <dbReference type="PROSITE" id="PS50234"/>
    </source>
</evidence>
<dbReference type="SUPFAM" id="SSF53300">
    <property type="entry name" value="vWA-like"/>
    <property type="match status" value="1"/>
</dbReference>
<dbReference type="PROSITE" id="PS51468">
    <property type="entry name" value="VIT"/>
    <property type="match status" value="1"/>
</dbReference>
<evidence type="ECO:0000313" key="3">
    <source>
        <dbReference type="Proteomes" id="UP000515158"/>
    </source>
</evidence>
<dbReference type="PANTHER" id="PTHR10338">
    <property type="entry name" value="INTER-ALPHA-TRYPSIN INHIBITOR HEAVY CHAIN FAMILY MEMBER"/>
    <property type="match status" value="1"/>
</dbReference>
<sequence length="457" mass="49720">MTSLIFDSLIQTRYARTKVSSTVQNDASSPRLFNFTFVIPETAVVSTVSLTLNGVQYFSRPIQKEGQVINTPTPTSAGISVRDATQFGVRLTLAARSNVVFSLTYEELLTKQMSEYTHKVHISPGQVVPHLEVRIRITEPTEITALDLKPFTNDITSASAIKASILKWSGGEAEVQYIPTVTEQIQMAELFQENPEAGLNGYLAISYDVLSPAPAGQLFVHNNYFVHFFSPTLWSAIPKHALFVLDVSGSMSGVKIQQLKDALVSILNHLDASDSFTVVEFSSSYKIWDLDGTDTLNCHTYQATSDRISAALSKARAMQAGGGTSLNAALQKALKCTSLQSKLDPILVVLTDGQATDASSSTILANVKAANVNTNIYSLAFGRGADFNFLHSLAHGNGGKAHIIYEGKDAAQQLEDFYSSISTPLLMDVSFNYGDMVDVSTKTCHCGFRLVSSRLFQ</sequence>
<dbReference type="InterPro" id="IPR036465">
    <property type="entry name" value="vWFA_dom_sf"/>
</dbReference>
<dbReference type="Gene3D" id="3.40.50.410">
    <property type="entry name" value="von Willebrand factor, type A domain"/>
    <property type="match status" value="1"/>
</dbReference>
<dbReference type="AlphaFoldDB" id="A0A6P8ZQE9"/>
<feature type="domain" description="VWFA" evidence="1">
    <location>
        <begin position="240"/>
        <end position="421"/>
    </location>
</feature>
<accession>A0A6P8ZQE9</accession>
<organism evidence="4">
    <name type="scientific">Thrips palmi</name>
    <name type="common">Melon thrips</name>
    <dbReference type="NCBI Taxonomy" id="161013"/>
    <lineage>
        <taxon>Eukaryota</taxon>
        <taxon>Metazoa</taxon>
        <taxon>Ecdysozoa</taxon>
        <taxon>Arthropoda</taxon>
        <taxon>Hexapoda</taxon>
        <taxon>Insecta</taxon>
        <taxon>Pterygota</taxon>
        <taxon>Neoptera</taxon>
        <taxon>Paraneoptera</taxon>
        <taxon>Thysanoptera</taxon>
        <taxon>Terebrantia</taxon>
        <taxon>Thripoidea</taxon>
        <taxon>Thripidae</taxon>
        <taxon>Thrips</taxon>
    </lineage>
</organism>
<dbReference type="SMART" id="SM00327">
    <property type="entry name" value="VWA"/>
    <property type="match status" value="1"/>
</dbReference>
<dbReference type="KEGG" id="tpal:117647872"/>
<reference evidence="4" key="1">
    <citation type="submission" date="2025-08" db="UniProtKB">
        <authorList>
            <consortium name="RefSeq"/>
        </authorList>
    </citation>
    <scope>IDENTIFICATION</scope>
    <source>
        <tissue evidence="4">Total insect</tissue>
    </source>
</reference>
<dbReference type="Pfam" id="PF00092">
    <property type="entry name" value="VWA"/>
    <property type="match status" value="1"/>
</dbReference>
<feature type="domain" description="VIT" evidence="2">
    <location>
        <begin position="1"/>
        <end position="141"/>
    </location>
</feature>
<dbReference type="Pfam" id="PF08487">
    <property type="entry name" value="VIT"/>
    <property type="match status" value="1"/>
</dbReference>
<dbReference type="InParanoid" id="A0A6P8ZQE9"/>
<gene>
    <name evidence="4" type="primary">LOC117647872</name>
</gene>
<name>A0A6P8ZQE9_THRPL</name>
<dbReference type="InterPro" id="IPR050934">
    <property type="entry name" value="ITIH"/>
</dbReference>
<dbReference type="GeneID" id="117647872"/>
<dbReference type="Proteomes" id="UP000515158">
    <property type="component" value="Unplaced"/>
</dbReference>
<dbReference type="SMART" id="SM00609">
    <property type="entry name" value="VIT"/>
    <property type="match status" value="1"/>
</dbReference>
<dbReference type="PROSITE" id="PS50234">
    <property type="entry name" value="VWFA"/>
    <property type="match status" value="1"/>
</dbReference>
<dbReference type="GO" id="GO:0032991">
    <property type="term" value="C:protein-containing complex"/>
    <property type="evidence" value="ECO:0007669"/>
    <property type="project" value="UniProtKB-ARBA"/>
</dbReference>
<protein>
    <submittedName>
        <fullName evidence="4">Inter-alpha-trypsin inhibitor heavy chain H4-like</fullName>
    </submittedName>
</protein>
<dbReference type="PANTHER" id="PTHR10338:SF108">
    <property type="entry name" value="INTER-ALPHA-TRYPSIN INHIBITOR HEAVY CHAIN H4-LIKE PROTEIN"/>
    <property type="match status" value="1"/>
</dbReference>
<dbReference type="OrthoDB" id="299997at2759"/>
<evidence type="ECO:0000259" key="2">
    <source>
        <dbReference type="PROSITE" id="PS51468"/>
    </source>
</evidence>
<evidence type="ECO:0000313" key="4">
    <source>
        <dbReference type="RefSeq" id="XP_034245734.1"/>
    </source>
</evidence>
<proteinExistence type="predicted"/>
<dbReference type="RefSeq" id="XP_034245734.1">
    <property type="nucleotide sequence ID" value="XM_034389843.1"/>
</dbReference>
<dbReference type="InterPro" id="IPR013694">
    <property type="entry name" value="VIT"/>
</dbReference>
<dbReference type="InterPro" id="IPR002035">
    <property type="entry name" value="VWF_A"/>
</dbReference>